<protein>
    <submittedName>
        <fullName evidence="1">Uncharacterized protein</fullName>
    </submittedName>
</protein>
<dbReference type="EMBL" id="SSDS01000003">
    <property type="protein sequence ID" value="TXG78865.1"/>
    <property type="molecule type" value="Genomic_DNA"/>
</dbReference>
<reference evidence="1 2" key="1">
    <citation type="submission" date="2018-09" db="EMBL/GenBank/DDBJ databases">
        <title>Metagenome Assembled Genomes from an Advanced Water Purification Facility.</title>
        <authorList>
            <person name="Stamps B.W."/>
            <person name="Spear J.R."/>
        </authorList>
    </citation>
    <scope>NUCLEOTIDE SEQUENCE [LARGE SCALE GENOMIC DNA]</scope>
    <source>
        <strain evidence="1">Bin_63_2</strain>
    </source>
</reference>
<sequence length="73" mass="8572">MSDTLTRLRQELGGEFVGMVNGYYRFILNKVTVDIHPIYPPSPSHIRCLVKEAKYNNWNYVRPGCQYPIPREE</sequence>
<dbReference type="Proteomes" id="UP000321026">
    <property type="component" value="Unassembled WGS sequence"/>
</dbReference>
<proteinExistence type="predicted"/>
<organism evidence="1 2">
    <name type="scientific">Candidatus Dojkabacteria bacterium</name>
    <dbReference type="NCBI Taxonomy" id="2099670"/>
    <lineage>
        <taxon>Bacteria</taxon>
        <taxon>Candidatus Dojkabacteria</taxon>
    </lineage>
</organism>
<accession>A0A5C7JBC4</accession>
<comment type="caution">
    <text evidence="1">The sequence shown here is derived from an EMBL/GenBank/DDBJ whole genome shotgun (WGS) entry which is preliminary data.</text>
</comment>
<evidence type="ECO:0000313" key="1">
    <source>
        <dbReference type="EMBL" id="TXG78865.1"/>
    </source>
</evidence>
<name>A0A5C7JBC4_9BACT</name>
<gene>
    <name evidence="1" type="ORF">E6Q11_00150</name>
</gene>
<evidence type="ECO:0000313" key="2">
    <source>
        <dbReference type="Proteomes" id="UP000321026"/>
    </source>
</evidence>
<dbReference type="AlphaFoldDB" id="A0A5C7JBC4"/>